<sequence length="607" mass="65454">MIASLRALLALTLLVGVYLFTGLLVLLWTGFAVAGVWLLGSREANPQFNTTPLLLAAATAVPLALTVRELVRASRPAGPRPDSVLLTRTDGVALWELVETLAEQVGTAPPWEIRLTGEANAAVTDDAWPLAPTGRRRLYVGVPLLVGLRPDELRAVLAHELGHYARQHARFTEPAHRAHAGMVMARQRIREAMVVNHLVRLYAGLLLLTVAGCAALTYRLVRPVRRRQELEADRIAAEVAGTAALADGLRSVPAVAAAWARFEEDLVEPVRRATGTVPDAAYRAFAHLLADPEYQPELAALRRAAERLPADGFHPALRCRLDRLGGLPDDPRLPPAPEVTAALAPGPLRRATTFPGRKRPWRTWLDTLATHRAGEAVDAVVRVLHPDPERATVAEVLRRAGSGRADRIARTLDPDPQTGRQQLIEGVSALVGLCLVRAGRAGVTARWTGCGRFTGPAVRHDDITAWVTAAVDEPDGVARLLARLTALGADPEDSVGDTPVATVRVLTIAPELNEDVRRRHRDIANVSLAVLVCLAVLGFARWLGDEPEPPYRPGIAPTRLSDPLDQRPLPGLDTLPGYPLRPTGGGLVPAWTPRPLPDLVPRPARGG</sequence>
<feature type="region of interest" description="Disordered" evidence="12">
    <location>
        <begin position="553"/>
        <end position="607"/>
    </location>
</feature>
<dbReference type="GO" id="GO:0005886">
    <property type="term" value="C:plasma membrane"/>
    <property type="evidence" value="ECO:0007669"/>
    <property type="project" value="UniProtKB-SubCell"/>
</dbReference>
<evidence type="ECO:0000256" key="7">
    <source>
        <dbReference type="ARBA" id="ARBA00022801"/>
    </source>
</evidence>
<evidence type="ECO:0000256" key="9">
    <source>
        <dbReference type="ARBA" id="ARBA00022989"/>
    </source>
</evidence>
<dbReference type="GO" id="GO:0006508">
    <property type="term" value="P:proteolysis"/>
    <property type="evidence" value="ECO:0007669"/>
    <property type="project" value="UniProtKB-KW"/>
</dbReference>
<dbReference type="GO" id="GO:0004222">
    <property type="term" value="F:metalloendopeptidase activity"/>
    <property type="evidence" value="ECO:0007669"/>
    <property type="project" value="InterPro"/>
</dbReference>
<evidence type="ECO:0000256" key="13">
    <source>
        <dbReference type="SAM" id="Phobius"/>
    </source>
</evidence>
<dbReference type="Pfam" id="PF01435">
    <property type="entry name" value="Peptidase_M48"/>
    <property type="match status" value="1"/>
</dbReference>
<comment type="cofactor">
    <cofactor evidence="1">
        <name>Zn(2+)</name>
        <dbReference type="ChEBI" id="CHEBI:29105"/>
    </cofactor>
</comment>
<evidence type="ECO:0000256" key="5">
    <source>
        <dbReference type="ARBA" id="ARBA00022692"/>
    </source>
</evidence>
<dbReference type="Proteomes" id="UP000198906">
    <property type="component" value="Unassembled WGS sequence"/>
</dbReference>
<dbReference type="Gene3D" id="3.30.2010.10">
    <property type="entry name" value="Metalloproteases ('zincins'), catalytic domain"/>
    <property type="match status" value="1"/>
</dbReference>
<feature type="transmembrane region" description="Helical" evidence="13">
    <location>
        <begin position="201"/>
        <end position="221"/>
    </location>
</feature>
<keyword evidence="10" id="KW-0482">Metalloprotease</keyword>
<keyword evidence="6" id="KW-0479">Metal-binding</keyword>
<dbReference type="RefSeq" id="WP_176738068.1">
    <property type="nucleotide sequence ID" value="NZ_FMHU01000002.1"/>
</dbReference>
<keyword evidence="8" id="KW-0862">Zinc</keyword>
<evidence type="ECO:0000256" key="8">
    <source>
        <dbReference type="ARBA" id="ARBA00022833"/>
    </source>
</evidence>
<dbReference type="CDD" id="cd07328">
    <property type="entry name" value="M48_Ste24p_like"/>
    <property type="match status" value="1"/>
</dbReference>
<keyword evidence="4 15" id="KW-0645">Protease</keyword>
<keyword evidence="9 13" id="KW-1133">Transmembrane helix</keyword>
<dbReference type="GO" id="GO:0046872">
    <property type="term" value="F:metal ion binding"/>
    <property type="evidence" value="ECO:0007669"/>
    <property type="project" value="UniProtKB-KW"/>
</dbReference>
<gene>
    <name evidence="15" type="ORF">GA0074694_4515</name>
</gene>
<dbReference type="PANTHER" id="PTHR43221:SF1">
    <property type="entry name" value="PROTEASE HTPX"/>
    <property type="match status" value="1"/>
</dbReference>
<evidence type="ECO:0000256" key="10">
    <source>
        <dbReference type="ARBA" id="ARBA00023049"/>
    </source>
</evidence>
<evidence type="ECO:0000313" key="15">
    <source>
        <dbReference type="EMBL" id="SCL26425.1"/>
    </source>
</evidence>
<evidence type="ECO:0000259" key="14">
    <source>
        <dbReference type="Pfam" id="PF01435"/>
    </source>
</evidence>
<protein>
    <submittedName>
        <fullName evidence="15">Zn-dependent protease with chaperone function</fullName>
    </submittedName>
</protein>
<evidence type="ECO:0000256" key="1">
    <source>
        <dbReference type="ARBA" id="ARBA00001947"/>
    </source>
</evidence>
<reference evidence="16" key="1">
    <citation type="submission" date="2016-06" db="EMBL/GenBank/DDBJ databases">
        <authorList>
            <person name="Varghese N."/>
        </authorList>
    </citation>
    <scope>NUCLEOTIDE SEQUENCE [LARGE SCALE GENOMIC DNA]</scope>
    <source>
        <strain evidence="16">DSM 46123</strain>
    </source>
</reference>
<dbReference type="AlphaFoldDB" id="A0A1C6SAC2"/>
<dbReference type="PANTHER" id="PTHR43221">
    <property type="entry name" value="PROTEASE HTPX"/>
    <property type="match status" value="1"/>
</dbReference>
<keyword evidence="11 13" id="KW-0472">Membrane</keyword>
<keyword evidence="5 13" id="KW-0812">Transmembrane</keyword>
<keyword evidence="7" id="KW-0378">Hydrolase</keyword>
<accession>A0A1C6SAC2</accession>
<evidence type="ECO:0000256" key="12">
    <source>
        <dbReference type="SAM" id="MobiDB-lite"/>
    </source>
</evidence>
<evidence type="ECO:0000256" key="6">
    <source>
        <dbReference type="ARBA" id="ARBA00022723"/>
    </source>
</evidence>
<keyword evidence="3" id="KW-1003">Cell membrane</keyword>
<evidence type="ECO:0000256" key="4">
    <source>
        <dbReference type="ARBA" id="ARBA00022670"/>
    </source>
</evidence>
<comment type="subcellular location">
    <subcellularLocation>
        <location evidence="2">Cell membrane</location>
        <topology evidence="2">Multi-pass membrane protein</topology>
    </subcellularLocation>
</comment>
<evidence type="ECO:0000256" key="11">
    <source>
        <dbReference type="ARBA" id="ARBA00023136"/>
    </source>
</evidence>
<dbReference type="InterPro" id="IPR050083">
    <property type="entry name" value="HtpX_protease"/>
</dbReference>
<name>A0A1C6SAC2_9ACTN</name>
<feature type="domain" description="Peptidase M48" evidence="14">
    <location>
        <begin position="138"/>
        <end position="244"/>
    </location>
</feature>
<proteinExistence type="predicted"/>
<evidence type="ECO:0000256" key="2">
    <source>
        <dbReference type="ARBA" id="ARBA00004651"/>
    </source>
</evidence>
<organism evidence="15 16">
    <name type="scientific">Micromonospora inyonensis</name>
    <dbReference type="NCBI Taxonomy" id="47866"/>
    <lineage>
        <taxon>Bacteria</taxon>
        <taxon>Bacillati</taxon>
        <taxon>Actinomycetota</taxon>
        <taxon>Actinomycetes</taxon>
        <taxon>Micromonosporales</taxon>
        <taxon>Micromonosporaceae</taxon>
        <taxon>Micromonospora</taxon>
    </lineage>
</organism>
<dbReference type="InterPro" id="IPR001915">
    <property type="entry name" value="Peptidase_M48"/>
</dbReference>
<dbReference type="STRING" id="47866.GA0074694_4515"/>
<dbReference type="EMBL" id="FMHU01000002">
    <property type="protein sequence ID" value="SCL26425.1"/>
    <property type="molecule type" value="Genomic_DNA"/>
</dbReference>
<keyword evidence="16" id="KW-1185">Reference proteome</keyword>
<evidence type="ECO:0000256" key="3">
    <source>
        <dbReference type="ARBA" id="ARBA00022475"/>
    </source>
</evidence>
<evidence type="ECO:0000313" key="16">
    <source>
        <dbReference type="Proteomes" id="UP000198906"/>
    </source>
</evidence>